<feature type="region of interest" description="Disordered" evidence="1">
    <location>
        <begin position="1"/>
        <end position="21"/>
    </location>
</feature>
<evidence type="ECO:0000313" key="3">
    <source>
        <dbReference type="Proteomes" id="UP000026960"/>
    </source>
</evidence>
<reference evidence="2" key="1">
    <citation type="journal article" date="2009" name="Rice">
        <title>De Novo Next Generation Sequencing of Plant Genomes.</title>
        <authorList>
            <person name="Rounsley S."/>
            <person name="Marri P.R."/>
            <person name="Yu Y."/>
            <person name="He R."/>
            <person name="Sisneros N."/>
            <person name="Goicoechea J.L."/>
            <person name="Lee S.J."/>
            <person name="Angelova A."/>
            <person name="Kudrna D."/>
            <person name="Luo M."/>
            <person name="Affourtit J."/>
            <person name="Desany B."/>
            <person name="Knight J."/>
            <person name="Niazi F."/>
            <person name="Egholm M."/>
            <person name="Wing R.A."/>
        </authorList>
    </citation>
    <scope>NUCLEOTIDE SEQUENCE [LARGE SCALE GENOMIC DNA]</scope>
    <source>
        <strain evidence="2">cv. IRGC 105608</strain>
    </source>
</reference>
<organism evidence="2">
    <name type="scientific">Oryza barthii</name>
    <dbReference type="NCBI Taxonomy" id="65489"/>
    <lineage>
        <taxon>Eukaryota</taxon>
        <taxon>Viridiplantae</taxon>
        <taxon>Streptophyta</taxon>
        <taxon>Embryophyta</taxon>
        <taxon>Tracheophyta</taxon>
        <taxon>Spermatophyta</taxon>
        <taxon>Magnoliopsida</taxon>
        <taxon>Liliopsida</taxon>
        <taxon>Poales</taxon>
        <taxon>Poaceae</taxon>
        <taxon>BOP clade</taxon>
        <taxon>Oryzoideae</taxon>
        <taxon>Oryzeae</taxon>
        <taxon>Oryzinae</taxon>
        <taxon>Oryza</taxon>
    </lineage>
</organism>
<feature type="compositionally biased region" description="Low complexity" evidence="1">
    <location>
        <begin position="72"/>
        <end position="84"/>
    </location>
</feature>
<sequence length="172" mass="16893">MMVPLDPSSKPTSQRRIAEGDTVVVYERHDAMRAVAVRPGPCSRTDSASSATTTGSAAPSAARSTAPPPPAAEGLAGARGRAAGSSTSLRPPLSCGRSCSATGRRSSTSPTSASSSPTSSSSPGASCSSPAPGAAPSPRRSPAPSPRTAASAPSISTTRGPPPQGKILRGMA</sequence>
<proteinExistence type="predicted"/>
<protein>
    <submittedName>
        <fullName evidence="2">Uncharacterized protein</fullName>
    </submittedName>
</protein>
<dbReference type="Gramene" id="OBART04G07490.1">
    <property type="protein sequence ID" value="OBART04G07490.1"/>
    <property type="gene ID" value="OBART04G07490"/>
</dbReference>
<dbReference type="PaxDb" id="65489-OBART04G07490.1"/>
<feature type="compositionally biased region" description="Low complexity" evidence="1">
    <location>
        <begin position="43"/>
        <end position="65"/>
    </location>
</feature>
<feature type="compositionally biased region" description="Low complexity" evidence="1">
    <location>
        <begin position="100"/>
        <end position="132"/>
    </location>
</feature>
<dbReference type="EnsemblPlants" id="OBART04G07490.1">
    <property type="protein sequence ID" value="OBART04G07490.1"/>
    <property type="gene ID" value="OBART04G07490"/>
</dbReference>
<reference evidence="2" key="2">
    <citation type="submission" date="2015-03" db="UniProtKB">
        <authorList>
            <consortium name="EnsemblPlants"/>
        </authorList>
    </citation>
    <scope>IDENTIFICATION</scope>
</reference>
<feature type="region of interest" description="Disordered" evidence="1">
    <location>
        <begin position="36"/>
        <end position="172"/>
    </location>
</feature>
<keyword evidence="3" id="KW-1185">Reference proteome</keyword>
<feature type="compositionally biased region" description="Low complexity" evidence="1">
    <location>
        <begin position="146"/>
        <end position="159"/>
    </location>
</feature>
<dbReference type="HOGENOM" id="CLU_1557646_0_0_1"/>
<dbReference type="STRING" id="65489.A0A0D3FU63"/>
<evidence type="ECO:0000313" key="2">
    <source>
        <dbReference type="EnsemblPlants" id="OBART04G07490.1"/>
    </source>
</evidence>
<dbReference type="Proteomes" id="UP000026960">
    <property type="component" value="Chromosome 4"/>
</dbReference>
<name>A0A0D3FU63_9ORYZ</name>
<dbReference type="AlphaFoldDB" id="A0A0D3FU63"/>
<accession>A0A0D3FU63</accession>
<feature type="compositionally biased region" description="Pro residues" evidence="1">
    <location>
        <begin position="133"/>
        <end position="145"/>
    </location>
</feature>
<evidence type="ECO:0000256" key="1">
    <source>
        <dbReference type="SAM" id="MobiDB-lite"/>
    </source>
</evidence>